<comment type="caution">
    <text evidence="5">The sequence shown here is derived from an EMBL/GenBank/DDBJ whole genome shotgun (WGS) entry which is preliminary data.</text>
</comment>
<keyword evidence="3" id="KW-1133">Transmembrane helix</keyword>
<feature type="transmembrane region" description="Helical" evidence="3">
    <location>
        <begin position="241"/>
        <end position="263"/>
    </location>
</feature>
<name>A0A420EVA2_9ACTN</name>
<dbReference type="Proteomes" id="UP000285744">
    <property type="component" value="Unassembled WGS sequence"/>
</dbReference>
<sequence length="266" mass="27348">MSGSPVLSPTRSGDAPRAPGRITSLLLILAVAPLLRWLVVRLAVPAGQSSQRSCGHCGVEVGPNSPGWTSLLPSGRCGRCRHRVGAVPYLLELCAVVAVVTVVLAAPTIPVMLAGLWWAGCAVPLVFIDTQVHRLPDILTLPAVAGVFALLTVGAATDASWDHLFDAVICAAVAAAAFLVLGLIMGSRSMGLGDIKLLISVTALLGWWGWSSALAGVYLGLLSAGLVGVVLLIGRRIRLGAHIAVGPFFIAGAVVMLALLAWAPPG</sequence>
<dbReference type="PRINTS" id="PR00864">
    <property type="entry name" value="PREPILNPTASE"/>
</dbReference>
<dbReference type="Pfam" id="PF01478">
    <property type="entry name" value="Peptidase_A24"/>
    <property type="match status" value="1"/>
</dbReference>
<evidence type="ECO:0000256" key="1">
    <source>
        <dbReference type="ARBA" id="ARBA00005801"/>
    </source>
</evidence>
<feature type="transmembrane region" description="Helical" evidence="3">
    <location>
        <begin position="216"/>
        <end position="234"/>
    </location>
</feature>
<keyword evidence="3" id="KW-0812">Transmembrane</keyword>
<accession>A0A420EVA2</accession>
<dbReference type="PANTHER" id="PTHR30487:SF0">
    <property type="entry name" value="PREPILIN LEADER PEPTIDASE_N-METHYLTRANSFERASE-RELATED"/>
    <property type="match status" value="1"/>
</dbReference>
<evidence type="ECO:0000313" key="6">
    <source>
        <dbReference type="Proteomes" id="UP000285744"/>
    </source>
</evidence>
<dbReference type="AlphaFoldDB" id="A0A420EVA2"/>
<comment type="similarity">
    <text evidence="1 2">Belongs to the peptidase A24 family.</text>
</comment>
<evidence type="ECO:0000256" key="3">
    <source>
        <dbReference type="SAM" id="Phobius"/>
    </source>
</evidence>
<dbReference type="InterPro" id="IPR050882">
    <property type="entry name" value="Prepilin_peptidase/N-MTase"/>
</dbReference>
<dbReference type="Gene3D" id="1.20.120.1220">
    <property type="match status" value="1"/>
</dbReference>
<evidence type="ECO:0000313" key="5">
    <source>
        <dbReference type="EMBL" id="RKF24655.1"/>
    </source>
</evidence>
<feature type="transmembrane region" description="Helical" evidence="3">
    <location>
        <begin position="135"/>
        <end position="157"/>
    </location>
</feature>
<proteinExistence type="inferred from homology"/>
<feature type="domain" description="Prepilin type IV endopeptidase peptidase" evidence="4">
    <location>
        <begin position="123"/>
        <end position="232"/>
    </location>
</feature>
<organism evidence="5 6">
    <name type="scientific">Micromonospora globbae</name>
    <dbReference type="NCBI Taxonomy" id="1894969"/>
    <lineage>
        <taxon>Bacteria</taxon>
        <taxon>Bacillati</taxon>
        <taxon>Actinomycetota</taxon>
        <taxon>Actinomycetes</taxon>
        <taxon>Micromonosporales</taxon>
        <taxon>Micromonosporaceae</taxon>
        <taxon>Micromonospora</taxon>
    </lineage>
</organism>
<gene>
    <name evidence="5" type="ORF">D7I43_25080</name>
</gene>
<protein>
    <submittedName>
        <fullName evidence="5">Prepilin peptidase</fullName>
    </submittedName>
</protein>
<dbReference type="EMBL" id="RAQQ01000021">
    <property type="protein sequence ID" value="RKF24655.1"/>
    <property type="molecule type" value="Genomic_DNA"/>
</dbReference>
<keyword evidence="3" id="KW-0472">Membrane</keyword>
<dbReference type="GO" id="GO:0004190">
    <property type="term" value="F:aspartic-type endopeptidase activity"/>
    <property type="evidence" value="ECO:0007669"/>
    <property type="project" value="InterPro"/>
</dbReference>
<dbReference type="InterPro" id="IPR014032">
    <property type="entry name" value="Peptidase_A24A_bac"/>
</dbReference>
<dbReference type="PANTHER" id="PTHR30487">
    <property type="entry name" value="TYPE 4 PREPILIN-LIKE PROTEINS LEADER PEPTIDE-PROCESSING ENZYME"/>
    <property type="match status" value="1"/>
</dbReference>
<feature type="transmembrane region" description="Helical" evidence="3">
    <location>
        <begin position="163"/>
        <end position="184"/>
    </location>
</feature>
<feature type="transmembrane region" description="Helical" evidence="3">
    <location>
        <begin position="20"/>
        <end position="39"/>
    </location>
</feature>
<evidence type="ECO:0000256" key="2">
    <source>
        <dbReference type="RuleBase" id="RU003793"/>
    </source>
</evidence>
<dbReference type="GO" id="GO:0005886">
    <property type="term" value="C:plasma membrane"/>
    <property type="evidence" value="ECO:0007669"/>
    <property type="project" value="TreeGrafter"/>
</dbReference>
<reference evidence="5 6" key="1">
    <citation type="journal article" date="2018" name="Int. J. Syst. Evol. Microbiol.">
        <title>Micromonospora globbae sp. nov., an endophytic actinomycete isolated from roots of Globba winitii C. H. Wright.</title>
        <authorList>
            <person name="Kuncharoen N."/>
            <person name="Pittayakhajonwut P."/>
            <person name="Tanasupawat S."/>
        </authorList>
    </citation>
    <scope>NUCLEOTIDE SEQUENCE [LARGE SCALE GENOMIC DNA]</scope>
    <source>
        <strain evidence="5 6">WPS1-2</strain>
    </source>
</reference>
<dbReference type="InterPro" id="IPR000045">
    <property type="entry name" value="Prepilin_IV_endopep_pep"/>
</dbReference>
<evidence type="ECO:0000259" key="4">
    <source>
        <dbReference type="Pfam" id="PF01478"/>
    </source>
</evidence>
<dbReference type="GO" id="GO:0006465">
    <property type="term" value="P:signal peptide processing"/>
    <property type="evidence" value="ECO:0007669"/>
    <property type="project" value="TreeGrafter"/>
</dbReference>